<evidence type="ECO:0000313" key="3">
    <source>
        <dbReference type="WBParaSite" id="GPLIN_000457200"/>
    </source>
</evidence>
<keyword evidence="2" id="KW-1185">Reference proteome</keyword>
<reference evidence="2" key="2">
    <citation type="submission" date="2014-05" db="EMBL/GenBank/DDBJ databases">
        <title>The genome and life-stage specific transcriptomes of Globodera pallida elucidate key aspects of plant parasitism by a cyst nematode.</title>
        <authorList>
            <person name="Cotton J.A."/>
            <person name="Lilley C.J."/>
            <person name="Jones L.M."/>
            <person name="Kikuchi T."/>
            <person name="Reid A.J."/>
            <person name="Thorpe P."/>
            <person name="Tsai I.J."/>
            <person name="Beasley H."/>
            <person name="Blok V."/>
            <person name="Cock P.J.A."/>
            <person name="Van den Akker S.E."/>
            <person name="Holroyd N."/>
            <person name="Hunt M."/>
            <person name="Mantelin S."/>
            <person name="Naghra H."/>
            <person name="Pain A."/>
            <person name="Palomares-Rius J.E."/>
            <person name="Zarowiecki M."/>
            <person name="Berriman M."/>
            <person name="Jones J.T."/>
            <person name="Urwin P.E."/>
        </authorList>
    </citation>
    <scope>NUCLEOTIDE SEQUENCE [LARGE SCALE GENOMIC DNA]</scope>
    <source>
        <strain evidence="2">Lindley</strain>
    </source>
</reference>
<name>A0A183BVD4_GLOPA</name>
<proteinExistence type="predicted"/>
<evidence type="ECO:0000256" key="1">
    <source>
        <dbReference type="SAM" id="Phobius"/>
    </source>
</evidence>
<dbReference type="AlphaFoldDB" id="A0A183BVD4"/>
<protein>
    <submittedName>
        <fullName evidence="3">Transmembrane protein</fullName>
    </submittedName>
</protein>
<keyword evidence="1" id="KW-0472">Membrane</keyword>
<organism evidence="2 3">
    <name type="scientific">Globodera pallida</name>
    <name type="common">Potato cyst nematode worm</name>
    <name type="synonym">Heterodera pallida</name>
    <dbReference type="NCBI Taxonomy" id="36090"/>
    <lineage>
        <taxon>Eukaryota</taxon>
        <taxon>Metazoa</taxon>
        <taxon>Ecdysozoa</taxon>
        <taxon>Nematoda</taxon>
        <taxon>Chromadorea</taxon>
        <taxon>Rhabditida</taxon>
        <taxon>Tylenchina</taxon>
        <taxon>Tylenchomorpha</taxon>
        <taxon>Tylenchoidea</taxon>
        <taxon>Heteroderidae</taxon>
        <taxon>Heteroderinae</taxon>
        <taxon>Globodera</taxon>
    </lineage>
</organism>
<reference evidence="2" key="1">
    <citation type="submission" date="2013-12" db="EMBL/GenBank/DDBJ databases">
        <authorList>
            <person name="Aslett M."/>
        </authorList>
    </citation>
    <scope>NUCLEOTIDE SEQUENCE [LARGE SCALE GENOMIC DNA]</scope>
    <source>
        <strain evidence="2">Lindley</strain>
    </source>
</reference>
<evidence type="ECO:0000313" key="2">
    <source>
        <dbReference type="Proteomes" id="UP000050741"/>
    </source>
</evidence>
<accession>A0A183BVD4</accession>
<sequence>MASQLIANLPILMIIIITLLLHSGHECNNVQEYFDLQLPPPPKTTTTPPPLRIELMAFDAEAGSGVGETRGAAAAPSSPPFCSFLAFCSSIGCDCGDKNIFKRNMM</sequence>
<feature type="transmembrane region" description="Helical" evidence="1">
    <location>
        <begin position="5"/>
        <end position="24"/>
    </location>
</feature>
<dbReference type="Proteomes" id="UP000050741">
    <property type="component" value="Unassembled WGS sequence"/>
</dbReference>
<reference evidence="3" key="3">
    <citation type="submission" date="2016-06" db="UniProtKB">
        <authorList>
            <consortium name="WormBaseParasite"/>
        </authorList>
    </citation>
    <scope>IDENTIFICATION</scope>
</reference>
<keyword evidence="1" id="KW-1133">Transmembrane helix</keyword>
<dbReference type="WBParaSite" id="GPLIN_000457200">
    <property type="protein sequence ID" value="GPLIN_000457200"/>
    <property type="gene ID" value="GPLIN_000457200"/>
</dbReference>
<keyword evidence="1" id="KW-0812">Transmembrane</keyword>